<dbReference type="GO" id="GO:0004190">
    <property type="term" value="F:aspartic-type endopeptidase activity"/>
    <property type="evidence" value="ECO:0007669"/>
    <property type="project" value="UniProtKB-KW"/>
</dbReference>
<evidence type="ECO:0000256" key="6">
    <source>
        <dbReference type="SAM" id="MobiDB-lite"/>
    </source>
</evidence>
<dbReference type="InterPro" id="IPR033121">
    <property type="entry name" value="PEPTIDASE_A1"/>
</dbReference>
<dbReference type="Proteomes" id="UP001175353">
    <property type="component" value="Unassembled WGS sequence"/>
</dbReference>
<dbReference type="Proteomes" id="UP001168146">
    <property type="component" value="Unassembled WGS sequence"/>
</dbReference>
<dbReference type="EMBL" id="JASUXU010000002">
    <property type="protein sequence ID" value="KAK0327700.1"/>
    <property type="molecule type" value="Genomic_DNA"/>
</dbReference>
<reference evidence="8" key="1">
    <citation type="submission" date="2021-12" db="EMBL/GenBank/DDBJ databases">
        <title>Black yeast isolated from Biological Soil Crust.</title>
        <authorList>
            <person name="Kurbessoian T."/>
        </authorList>
    </citation>
    <scope>NUCLEOTIDE SEQUENCE</scope>
    <source>
        <strain evidence="8">CCFEE 5208</strain>
    </source>
</reference>
<organism evidence="9 10">
    <name type="scientific">Friedmanniomyces endolithicus</name>
    <dbReference type="NCBI Taxonomy" id="329885"/>
    <lineage>
        <taxon>Eukaryota</taxon>
        <taxon>Fungi</taxon>
        <taxon>Dikarya</taxon>
        <taxon>Ascomycota</taxon>
        <taxon>Pezizomycotina</taxon>
        <taxon>Dothideomycetes</taxon>
        <taxon>Dothideomycetidae</taxon>
        <taxon>Mycosphaerellales</taxon>
        <taxon>Teratosphaeriaceae</taxon>
        <taxon>Friedmanniomyces</taxon>
    </lineage>
</organism>
<proteinExistence type="inferred from homology"/>
<dbReference type="AlphaFoldDB" id="A0AAN6L3G3"/>
<dbReference type="PROSITE" id="PS00141">
    <property type="entry name" value="ASP_PROTEASE"/>
    <property type="match status" value="1"/>
</dbReference>
<keyword evidence="2 5" id="KW-0064">Aspartyl protease</keyword>
<feature type="disulfide bond" evidence="4">
    <location>
        <begin position="330"/>
        <end position="387"/>
    </location>
</feature>
<keyword evidence="4" id="KW-1015">Disulfide bond</keyword>
<evidence type="ECO:0000313" key="8">
    <source>
        <dbReference type="EMBL" id="KAK0327700.1"/>
    </source>
</evidence>
<feature type="active site" evidence="3">
    <location>
        <position position="76"/>
    </location>
</feature>
<evidence type="ECO:0000256" key="1">
    <source>
        <dbReference type="ARBA" id="ARBA00007447"/>
    </source>
</evidence>
<keyword evidence="5" id="KW-0378">Hydrolase</keyword>
<evidence type="ECO:0000256" key="5">
    <source>
        <dbReference type="RuleBase" id="RU000454"/>
    </source>
</evidence>
<dbReference type="PROSITE" id="PS51767">
    <property type="entry name" value="PEPTIDASE_A1"/>
    <property type="match status" value="1"/>
</dbReference>
<evidence type="ECO:0000256" key="4">
    <source>
        <dbReference type="PIRSR" id="PIRSR601461-2"/>
    </source>
</evidence>
<feature type="active site" evidence="3">
    <location>
        <position position="297"/>
    </location>
</feature>
<protein>
    <recommendedName>
        <fullName evidence="7">Peptidase A1 domain-containing protein</fullName>
    </recommendedName>
</protein>
<keyword evidence="5" id="KW-0645">Protease</keyword>
<evidence type="ECO:0000256" key="3">
    <source>
        <dbReference type="PIRSR" id="PIRSR601461-1"/>
    </source>
</evidence>
<dbReference type="InterPro" id="IPR021109">
    <property type="entry name" value="Peptidase_aspartic_dom_sf"/>
</dbReference>
<dbReference type="PANTHER" id="PTHR47966">
    <property type="entry name" value="BETA-SITE APP-CLEAVING ENZYME, ISOFORM A-RELATED"/>
    <property type="match status" value="1"/>
</dbReference>
<name>A0AAN6L3G3_9PEZI</name>
<dbReference type="InterPro" id="IPR001461">
    <property type="entry name" value="Aspartic_peptidase_A1"/>
</dbReference>
<sequence length="503" mass="52049">MLSMSVCGGLIVALTTCAAAVDGTVGFSMTRRQLSQNASVALRPLTYNNKWLPGEGEYLIDVDIGTPPQHFELLLDTGSSNLFVASAQAAPCLNYYCPGGSFNAAASTTYNLVEEPMLFNISYADGSVVIGNYSTDVVSIGDATLTNFTFGLANQIQVSPGGGAAAAQYGIMGVSFDGQETAACFQGYTGHVDTCEVNFTIPTMPDALYSAGFINSRSYSLYMDNVLEHKGSILFGGIDTVKFHGSLVTLATQVAKGGAQNGTYVGQDLQLTSIAATSNGTTTHFSDAGYSATVTIDSGSAGIHLPDPYYSAIMSALPAKTYQGNTVIACKYATLDANITLGLTGADGTKVSLDLPLSQFIETDYDMSNGGYNSTAHTFDTDGEELCVLALDLSAAPTGMTIGDPLFRSMYIVFDLDHRTISFAPASYNTNVSNIVAIGPDGVLALNGTGSSASPAGGSIASPNATQPVGASGTATSSSLRSSRSGVLVCSMMMLALALWSAT</sequence>
<dbReference type="PRINTS" id="PR00792">
    <property type="entry name" value="PEPSIN"/>
</dbReference>
<keyword evidence="10" id="KW-1185">Reference proteome</keyword>
<evidence type="ECO:0000259" key="7">
    <source>
        <dbReference type="PROSITE" id="PS51767"/>
    </source>
</evidence>
<feature type="domain" description="Peptidase A1" evidence="7">
    <location>
        <begin position="58"/>
        <end position="424"/>
    </location>
</feature>
<accession>A0AAN6L3G3</accession>
<evidence type="ECO:0000256" key="2">
    <source>
        <dbReference type="ARBA" id="ARBA00022750"/>
    </source>
</evidence>
<comment type="similarity">
    <text evidence="1 5">Belongs to the peptidase A1 family.</text>
</comment>
<dbReference type="Pfam" id="PF00026">
    <property type="entry name" value="Asp"/>
    <property type="match status" value="1"/>
</dbReference>
<dbReference type="PANTHER" id="PTHR47966:SF65">
    <property type="entry name" value="ASPARTIC-TYPE ENDOPEPTIDASE"/>
    <property type="match status" value="1"/>
</dbReference>
<dbReference type="GO" id="GO:0006508">
    <property type="term" value="P:proteolysis"/>
    <property type="evidence" value="ECO:0007669"/>
    <property type="project" value="UniProtKB-KW"/>
</dbReference>
<dbReference type="EMBL" id="JAUJLE010000002">
    <property type="protein sequence ID" value="KAK1015621.1"/>
    <property type="molecule type" value="Genomic_DNA"/>
</dbReference>
<feature type="region of interest" description="Disordered" evidence="6">
    <location>
        <begin position="455"/>
        <end position="479"/>
    </location>
</feature>
<dbReference type="SUPFAM" id="SSF50630">
    <property type="entry name" value="Acid proteases"/>
    <property type="match status" value="1"/>
</dbReference>
<dbReference type="Gene3D" id="2.40.70.10">
    <property type="entry name" value="Acid Proteases"/>
    <property type="match status" value="2"/>
</dbReference>
<dbReference type="InterPro" id="IPR001969">
    <property type="entry name" value="Aspartic_peptidase_AS"/>
</dbReference>
<evidence type="ECO:0000313" key="10">
    <source>
        <dbReference type="Proteomes" id="UP001175353"/>
    </source>
</evidence>
<evidence type="ECO:0000313" key="9">
    <source>
        <dbReference type="EMBL" id="KAK1015621.1"/>
    </source>
</evidence>
<gene>
    <name evidence="8" type="ORF">LTR82_001217</name>
    <name evidence="9" type="ORF">LTR91_000646</name>
</gene>
<reference evidence="9" key="2">
    <citation type="submission" date="2023-06" db="EMBL/GenBank/DDBJ databases">
        <title>Black Yeasts Isolated from many extreme environments.</title>
        <authorList>
            <person name="Coleine C."/>
            <person name="Stajich J.E."/>
            <person name="Selbmann L."/>
        </authorList>
    </citation>
    <scope>NUCLEOTIDE SEQUENCE</scope>
    <source>
        <strain evidence="9">CCFEE 5200</strain>
    </source>
</reference>
<comment type="caution">
    <text evidence="9">The sequence shown here is derived from an EMBL/GenBank/DDBJ whole genome shotgun (WGS) entry which is preliminary data.</text>
</comment>